<protein>
    <recommendedName>
        <fullName evidence="3">EF-hand domain-containing protein</fullName>
    </recommendedName>
</protein>
<dbReference type="RefSeq" id="WP_002813512.1">
    <property type="nucleotide sequence ID" value="NZ_AANHVQ020000002.1"/>
</dbReference>
<reference evidence="1 2" key="1">
    <citation type="submission" date="2018-06" db="EMBL/GenBank/DDBJ databases">
        <authorList>
            <consortium name="NARMS: The National Antimicrobial Resistance Monitoring System"/>
        </authorList>
    </citation>
    <scope>NUCLEOTIDE SEQUENCE [LARGE SCALE GENOMIC DNA]</scope>
    <source>
        <strain evidence="1 2">FSIS11807978</strain>
    </source>
</reference>
<gene>
    <name evidence="1" type="ORF">C6T04_04490</name>
</gene>
<dbReference type="AlphaFoldDB" id="A0A381CER5"/>
<evidence type="ECO:0000313" key="2">
    <source>
        <dbReference type="Proteomes" id="UP000365807"/>
    </source>
</evidence>
<evidence type="ECO:0008006" key="3">
    <source>
        <dbReference type="Google" id="ProtNLM"/>
    </source>
</evidence>
<evidence type="ECO:0000313" key="1">
    <source>
        <dbReference type="EMBL" id="EAK4358189.1"/>
    </source>
</evidence>
<sequence>MDKLTINDFNVSLPSSQNVTNRKEILELKKEEKDKIPVQDLSSLNSDGVKVVFENKQGELIALNLSDENYSSLQKNFGSYTNYVARNDGSIRLNGEANEFIANWFENIEDNFNSLSSNLSSNTQDKNIKLNFHTNTITQSMQNLGFKSNDEKIPNDASMEKKLNFFIDKDRDKNGKIDDNDVKEPSMGEILNDISKISGRANAMQTIDPQKIYKKDDSGVTIKEKDEKDDKDLLEIAKEKGLSALSADEQAKLKASNPQIFEELQNKSLGNLEQNLKKDLMVQISNNEAIFVNKRV</sequence>
<proteinExistence type="predicted"/>
<dbReference type="Proteomes" id="UP000365807">
    <property type="component" value="Unassembled WGS sequence"/>
</dbReference>
<dbReference type="InterPro" id="IPR018247">
    <property type="entry name" value="EF_Hand_1_Ca_BS"/>
</dbReference>
<dbReference type="STRING" id="195.ATE51_00268"/>
<dbReference type="OrthoDB" id="5353554at2"/>
<name>A0A381CER5_CAMCO</name>
<comment type="caution">
    <text evidence="1">The sequence shown here is derived from an EMBL/GenBank/DDBJ whole genome shotgun (WGS) entry which is preliminary data.</text>
</comment>
<accession>A0A381CER5</accession>
<dbReference type="PROSITE" id="PS00018">
    <property type="entry name" value="EF_HAND_1"/>
    <property type="match status" value="1"/>
</dbReference>
<organism evidence="1 2">
    <name type="scientific">Campylobacter coli</name>
    <dbReference type="NCBI Taxonomy" id="195"/>
    <lineage>
        <taxon>Bacteria</taxon>
        <taxon>Pseudomonadati</taxon>
        <taxon>Campylobacterota</taxon>
        <taxon>Epsilonproteobacteria</taxon>
        <taxon>Campylobacterales</taxon>
        <taxon>Campylobacteraceae</taxon>
        <taxon>Campylobacter</taxon>
    </lineage>
</organism>
<dbReference type="EMBL" id="AACGFG010000005">
    <property type="protein sequence ID" value="EAK4358189.1"/>
    <property type="molecule type" value="Genomic_DNA"/>
</dbReference>